<feature type="region of interest" description="Disordered" evidence="2">
    <location>
        <begin position="609"/>
        <end position="630"/>
    </location>
</feature>
<keyword evidence="1" id="KW-0677">Repeat</keyword>
<feature type="region of interest" description="Disordered" evidence="2">
    <location>
        <begin position="448"/>
        <end position="491"/>
    </location>
</feature>
<feature type="compositionally biased region" description="Basic and acidic residues" evidence="2">
    <location>
        <begin position="172"/>
        <end position="182"/>
    </location>
</feature>
<dbReference type="GO" id="GO:0005634">
    <property type="term" value="C:nucleus"/>
    <property type="evidence" value="ECO:0007669"/>
    <property type="project" value="TreeGrafter"/>
</dbReference>
<accession>A0AAV4ZXA6</accession>
<feature type="compositionally biased region" description="Acidic residues" evidence="2">
    <location>
        <begin position="609"/>
        <end position="622"/>
    </location>
</feature>
<dbReference type="EMBL" id="BPWL01000001">
    <property type="protein sequence ID" value="GJJ06330.1"/>
    <property type="molecule type" value="Genomic_DNA"/>
</dbReference>
<feature type="region of interest" description="Disordered" evidence="2">
    <location>
        <begin position="677"/>
        <end position="700"/>
    </location>
</feature>
<feature type="domain" description="FF" evidence="4">
    <location>
        <begin position="243"/>
        <end position="297"/>
    </location>
</feature>
<evidence type="ECO:0008006" key="7">
    <source>
        <dbReference type="Google" id="ProtNLM"/>
    </source>
</evidence>
<proteinExistence type="predicted"/>
<feature type="compositionally biased region" description="Basic and acidic residues" evidence="2">
    <location>
        <begin position="453"/>
        <end position="491"/>
    </location>
</feature>
<dbReference type="InterPro" id="IPR036020">
    <property type="entry name" value="WW_dom_sf"/>
</dbReference>
<evidence type="ECO:0000313" key="5">
    <source>
        <dbReference type="EMBL" id="GJJ06330.1"/>
    </source>
</evidence>
<dbReference type="SMART" id="SM00456">
    <property type="entry name" value="WW"/>
    <property type="match status" value="2"/>
</dbReference>
<dbReference type="PROSITE" id="PS01159">
    <property type="entry name" value="WW_DOMAIN_1"/>
    <property type="match status" value="1"/>
</dbReference>
<dbReference type="PANTHER" id="PTHR15377">
    <property type="entry name" value="TRANSCRIPTION ELONGATION REGULATOR 1"/>
    <property type="match status" value="1"/>
</dbReference>
<feature type="compositionally biased region" description="Basic and acidic residues" evidence="2">
    <location>
        <begin position="128"/>
        <end position="160"/>
    </location>
</feature>
<evidence type="ECO:0000256" key="1">
    <source>
        <dbReference type="ARBA" id="ARBA00022737"/>
    </source>
</evidence>
<dbReference type="Gene3D" id="2.20.70.10">
    <property type="match status" value="2"/>
</dbReference>
<dbReference type="AlphaFoldDB" id="A0AAV4ZXA6"/>
<sequence>MSNTIPPMPLFSGFLPPLPPGWTEHTAPGGQPYYYHVATNQSTYVRPLPVPGVIPNAIIPGALPKNKKEKPVAKTPIPGTSWLRVKTTEGNLFYTHKERKESVWEVPDEIKEKVAQLEQEEKEREQQEVEEKLRQEEETRRQVEESQRLKEQEEIERIKQEVQSAVSHGKRKAPEHGEESKPAKRKKSPVETPEGDGSGHRFRDDGEQSIHETEWDNSESDTVSESKNIKPTFTVPNKVDLSIDEAKALFKTLLKEKDINPLHPWDKSLPLFISDPRYVLLPSVTARREAFDEYCRDTIRAQRAVKAASIKEETSNTGETDKDVYHRLLREEVSSTRTLWSDFRRKWKKDRRFYGWAGEKEREKAFKSWIKNLADMKKKQAEKAERDFFQLLKEHQNIKPGDDWKNAMTVLQVKQTVNAKDPRYDAVGSSSLREELFNVYVKTLNQTDIPSSNKEDQSQSTGRKDEKDRATRAQRALQEREQKVRRDRQNIERGLDRTRDVLGKEEGELDFGYDMYLLIVPLGTSWEEASPLFAGDFRFVHCVLSPSVQKDLFYKHVGRLRDRYIKSLHTLFAAHAPGLNTSWADVSSNARKTINRSLPASKLKLVVPDDDGDEDLDSDDEEAMRKRRNRKDAQVEIEFDRWQRQRNIDARKAFDSMLNENAFLEFWGRMGKAGGEGIEGGVKAEEEGEEDGEGGGGKADMKQLAKQIDGDEFGRVLKNDARWVAFDHMPEERMKWLRNHVEQLSAPKLSVHVPDKRTN</sequence>
<dbReference type="SMART" id="SM00441">
    <property type="entry name" value="FF"/>
    <property type="match status" value="4"/>
</dbReference>
<dbReference type="InterPro" id="IPR036517">
    <property type="entry name" value="FF_domain_sf"/>
</dbReference>
<dbReference type="InterPro" id="IPR045148">
    <property type="entry name" value="TCRG1-like"/>
</dbReference>
<dbReference type="PROSITE" id="PS51676">
    <property type="entry name" value="FF"/>
    <property type="match status" value="1"/>
</dbReference>
<dbReference type="InterPro" id="IPR002713">
    <property type="entry name" value="FF_domain"/>
</dbReference>
<name>A0AAV4ZXA6_9AGAM</name>
<dbReference type="Gene3D" id="1.10.10.440">
    <property type="entry name" value="FF domain"/>
    <property type="match status" value="4"/>
</dbReference>
<gene>
    <name evidence="5" type="ORF">Clacol_000521</name>
</gene>
<dbReference type="PROSITE" id="PS50020">
    <property type="entry name" value="WW_DOMAIN_2"/>
    <property type="match status" value="2"/>
</dbReference>
<dbReference type="Proteomes" id="UP001050691">
    <property type="component" value="Unassembled WGS sequence"/>
</dbReference>
<dbReference type="GO" id="GO:0070063">
    <property type="term" value="F:RNA polymerase binding"/>
    <property type="evidence" value="ECO:0007669"/>
    <property type="project" value="InterPro"/>
</dbReference>
<dbReference type="Pfam" id="PF00397">
    <property type="entry name" value="WW"/>
    <property type="match status" value="1"/>
</dbReference>
<comment type="caution">
    <text evidence="5">The sequence shown here is derived from an EMBL/GenBank/DDBJ whole genome shotgun (WGS) entry which is preliminary data.</text>
</comment>
<evidence type="ECO:0000256" key="2">
    <source>
        <dbReference type="SAM" id="MobiDB-lite"/>
    </source>
</evidence>
<keyword evidence="6" id="KW-1185">Reference proteome</keyword>
<dbReference type="Pfam" id="PF01846">
    <property type="entry name" value="FF"/>
    <property type="match status" value="2"/>
</dbReference>
<dbReference type="CDD" id="cd00201">
    <property type="entry name" value="WW"/>
    <property type="match status" value="1"/>
</dbReference>
<dbReference type="InterPro" id="IPR001202">
    <property type="entry name" value="WW_dom"/>
</dbReference>
<feature type="domain" description="WW" evidence="3">
    <location>
        <begin position="16"/>
        <end position="49"/>
    </location>
</feature>
<feature type="compositionally biased region" description="Polar residues" evidence="2">
    <location>
        <begin position="220"/>
        <end position="229"/>
    </location>
</feature>
<evidence type="ECO:0000313" key="6">
    <source>
        <dbReference type="Proteomes" id="UP001050691"/>
    </source>
</evidence>
<feature type="domain" description="WW" evidence="3">
    <location>
        <begin position="82"/>
        <end position="109"/>
    </location>
</feature>
<organism evidence="5 6">
    <name type="scientific">Clathrus columnatus</name>
    <dbReference type="NCBI Taxonomy" id="1419009"/>
    <lineage>
        <taxon>Eukaryota</taxon>
        <taxon>Fungi</taxon>
        <taxon>Dikarya</taxon>
        <taxon>Basidiomycota</taxon>
        <taxon>Agaricomycotina</taxon>
        <taxon>Agaricomycetes</taxon>
        <taxon>Phallomycetidae</taxon>
        <taxon>Phallales</taxon>
        <taxon>Clathraceae</taxon>
        <taxon>Clathrus</taxon>
    </lineage>
</organism>
<evidence type="ECO:0000259" key="4">
    <source>
        <dbReference type="PROSITE" id="PS51676"/>
    </source>
</evidence>
<dbReference type="SUPFAM" id="SSF81698">
    <property type="entry name" value="FF domain"/>
    <property type="match status" value="3"/>
</dbReference>
<evidence type="ECO:0000259" key="3">
    <source>
        <dbReference type="PROSITE" id="PS50020"/>
    </source>
</evidence>
<feature type="region of interest" description="Disordered" evidence="2">
    <location>
        <begin position="128"/>
        <end position="229"/>
    </location>
</feature>
<dbReference type="GO" id="GO:0003712">
    <property type="term" value="F:transcription coregulator activity"/>
    <property type="evidence" value="ECO:0007669"/>
    <property type="project" value="TreeGrafter"/>
</dbReference>
<reference evidence="5" key="1">
    <citation type="submission" date="2021-10" db="EMBL/GenBank/DDBJ databases">
        <title>De novo Genome Assembly of Clathrus columnatus (Basidiomycota, Fungi) Using Illumina and Nanopore Sequence Data.</title>
        <authorList>
            <person name="Ogiso-Tanaka E."/>
            <person name="Itagaki H."/>
            <person name="Hosoya T."/>
            <person name="Hosaka K."/>
        </authorList>
    </citation>
    <scope>NUCLEOTIDE SEQUENCE</scope>
    <source>
        <strain evidence="5">MO-923</strain>
    </source>
</reference>
<dbReference type="SUPFAM" id="SSF51045">
    <property type="entry name" value="WW domain"/>
    <property type="match status" value="2"/>
</dbReference>
<dbReference type="PANTHER" id="PTHR15377:SF3">
    <property type="entry name" value="WW DOMAIN-CONTAINING PROTEIN"/>
    <property type="match status" value="1"/>
</dbReference>
<feature type="compositionally biased region" description="Basic and acidic residues" evidence="2">
    <location>
        <begin position="197"/>
        <end position="214"/>
    </location>
</feature>
<protein>
    <recommendedName>
        <fullName evidence="7">Transcription elongation regulator 1</fullName>
    </recommendedName>
</protein>